<dbReference type="Pfam" id="PF00440">
    <property type="entry name" value="TetR_N"/>
    <property type="match status" value="1"/>
</dbReference>
<dbReference type="EMBL" id="JACCKB010000033">
    <property type="protein sequence ID" value="NYZ68029.1"/>
    <property type="molecule type" value="Genomic_DNA"/>
</dbReference>
<gene>
    <name evidence="6" type="ORF">H0A36_18605</name>
</gene>
<keyword evidence="3" id="KW-0804">Transcription</keyword>
<dbReference type="PANTHER" id="PTHR47506:SF6">
    <property type="entry name" value="HTH-TYPE TRANSCRIPTIONAL REPRESSOR NEMR"/>
    <property type="match status" value="1"/>
</dbReference>
<organism evidence="6 7">
    <name type="scientific">Spartinivicinus marinus</name>
    <dbReference type="NCBI Taxonomy" id="2994442"/>
    <lineage>
        <taxon>Bacteria</taxon>
        <taxon>Pseudomonadati</taxon>
        <taxon>Pseudomonadota</taxon>
        <taxon>Gammaproteobacteria</taxon>
        <taxon>Oceanospirillales</taxon>
        <taxon>Zooshikellaceae</taxon>
        <taxon>Spartinivicinus</taxon>
    </lineage>
</organism>
<dbReference type="Gene3D" id="1.10.357.10">
    <property type="entry name" value="Tetracycline Repressor, domain 2"/>
    <property type="match status" value="1"/>
</dbReference>
<dbReference type="PRINTS" id="PR00455">
    <property type="entry name" value="HTHTETR"/>
</dbReference>
<evidence type="ECO:0000256" key="3">
    <source>
        <dbReference type="ARBA" id="ARBA00023163"/>
    </source>
</evidence>
<dbReference type="InterPro" id="IPR009057">
    <property type="entry name" value="Homeodomain-like_sf"/>
</dbReference>
<evidence type="ECO:0000313" key="6">
    <source>
        <dbReference type="EMBL" id="NYZ68029.1"/>
    </source>
</evidence>
<dbReference type="PANTHER" id="PTHR47506">
    <property type="entry name" value="TRANSCRIPTIONAL REGULATORY PROTEIN"/>
    <property type="match status" value="1"/>
</dbReference>
<dbReference type="PROSITE" id="PS50977">
    <property type="entry name" value="HTH_TETR_2"/>
    <property type="match status" value="1"/>
</dbReference>
<dbReference type="RefSeq" id="WP_180570045.1">
    <property type="nucleotide sequence ID" value="NZ_JACCKB010000033.1"/>
</dbReference>
<dbReference type="SUPFAM" id="SSF46689">
    <property type="entry name" value="Homeodomain-like"/>
    <property type="match status" value="1"/>
</dbReference>
<evidence type="ECO:0000256" key="2">
    <source>
        <dbReference type="ARBA" id="ARBA00023125"/>
    </source>
</evidence>
<dbReference type="InterPro" id="IPR011075">
    <property type="entry name" value="TetR_C"/>
</dbReference>
<dbReference type="InterPro" id="IPR036271">
    <property type="entry name" value="Tet_transcr_reg_TetR-rel_C_sf"/>
</dbReference>
<dbReference type="SUPFAM" id="SSF48498">
    <property type="entry name" value="Tetracyclin repressor-like, C-terminal domain"/>
    <property type="match status" value="1"/>
</dbReference>
<evidence type="ECO:0000256" key="4">
    <source>
        <dbReference type="PROSITE-ProRule" id="PRU00335"/>
    </source>
</evidence>
<evidence type="ECO:0000313" key="7">
    <source>
        <dbReference type="Proteomes" id="UP000569732"/>
    </source>
</evidence>
<name>A0A853I5N5_9GAMM</name>
<sequence>MPKIAKQPVWQVSWQLTFKTTGRTLLDMKNSAKAQDTRSALIEAGIEQLSNYGYHGTGIKQILDAVNVPKGSFYNYFPSKEAFVADLLTHYIQSHLDEQDAFTANSRASPLNTLRQLFQKGIERYEAQGCQQGCLIGCLAAEIGSTKGLCQNAMKAAAHAWEERITTLIEQAQQQGEVRQDLPAAALARLVWSCWEGALLRMKLEGKVDPLQDVIDHFIDRLLAV</sequence>
<feature type="DNA-binding region" description="H-T-H motif" evidence="4">
    <location>
        <begin position="58"/>
        <end position="77"/>
    </location>
</feature>
<dbReference type="GO" id="GO:0003677">
    <property type="term" value="F:DNA binding"/>
    <property type="evidence" value="ECO:0007669"/>
    <property type="project" value="UniProtKB-UniRule"/>
</dbReference>
<protein>
    <submittedName>
        <fullName evidence="6">TetR family transcriptional regulator C-terminal domain-containing protein</fullName>
    </submittedName>
</protein>
<keyword evidence="1" id="KW-0805">Transcription regulation</keyword>
<feature type="domain" description="HTH tetR-type" evidence="5">
    <location>
        <begin position="35"/>
        <end position="95"/>
    </location>
</feature>
<keyword evidence="2 4" id="KW-0238">DNA-binding</keyword>
<dbReference type="Pfam" id="PF16925">
    <property type="entry name" value="TetR_C_13"/>
    <property type="match status" value="1"/>
</dbReference>
<dbReference type="Proteomes" id="UP000569732">
    <property type="component" value="Unassembled WGS sequence"/>
</dbReference>
<evidence type="ECO:0000256" key="1">
    <source>
        <dbReference type="ARBA" id="ARBA00023015"/>
    </source>
</evidence>
<dbReference type="InterPro" id="IPR001647">
    <property type="entry name" value="HTH_TetR"/>
</dbReference>
<reference evidence="6 7" key="1">
    <citation type="submission" date="2020-07" db="EMBL/GenBank/DDBJ databases">
        <title>Endozoicomonas sp. nov., isolated from sediment.</title>
        <authorList>
            <person name="Gu T."/>
        </authorList>
    </citation>
    <scope>NUCLEOTIDE SEQUENCE [LARGE SCALE GENOMIC DNA]</scope>
    <source>
        <strain evidence="6 7">SM1973</strain>
    </source>
</reference>
<accession>A0A853I5N5</accession>
<proteinExistence type="predicted"/>
<comment type="caution">
    <text evidence="6">The sequence shown here is derived from an EMBL/GenBank/DDBJ whole genome shotgun (WGS) entry which is preliminary data.</text>
</comment>
<evidence type="ECO:0000259" key="5">
    <source>
        <dbReference type="PROSITE" id="PS50977"/>
    </source>
</evidence>
<dbReference type="AlphaFoldDB" id="A0A853I5N5"/>
<keyword evidence="7" id="KW-1185">Reference proteome</keyword>